<reference evidence="3 4" key="1">
    <citation type="submission" date="2018-06" db="EMBL/GenBank/DDBJ databases">
        <title>Genomic Encyclopedia of Archaeal and Bacterial Type Strains, Phase II (KMG-II): from individual species to whole genera.</title>
        <authorList>
            <person name="Goeker M."/>
        </authorList>
    </citation>
    <scope>NUCLEOTIDE SEQUENCE [LARGE SCALE GENOMIC DNA]</scope>
    <source>
        <strain evidence="3 4">DSM 12408</strain>
    </source>
</reference>
<keyword evidence="2" id="KW-0732">Signal</keyword>
<dbReference type="PANTHER" id="PTHR34289:SF8">
    <property type="entry name" value="DUF819 DOMAIN-CONTAINING PROTEIN"/>
    <property type="match status" value="1"/>
</dbReference>
<feature type="chain" id="PRO_5016302275" evidence="2">
    <location>
        <begin position="24"/>
        <end position="569"/>
    </location>
</feature>
<feature type="transmembrane region" description="Helical" evidence="1">
    <location>
        <begin position="153"/>
        <end position="174"/>
    </location>
</feature>
<protein>
    <submittedName>
        <fullName evidence="3">Putative membrane protein</fullName>
    </submittedName>
</protein>
<feature type="transmembrane region" description="Helical" evidence="1">
    <location>
        <begin position="452"/>
        <end position="470"/>
    </location>
</feature>
<feature type="transmembrane region" description="Helical" evidence="1">
    <location>
        <begin position="539"/>
        <end position="560"/>
    </location>
</feature>
<feature type="transmembrane region" description="Helical" evidence="1">
    <location>
        <begin position="418"/>
        <end position="440"/>
    </location>
</feature>
<feature type="transmembrane region" description="Helical" evidence="1">
    <location>
        <begin position="482"/>
        <end position="502"/>
    </location>
</feature>
<feature type="transmembrane region" description="Helical" evidence="1">
    <location>
        <begin position="249"/>
        <end position="270"/>
    </location>
</feature>
<keyword evidence="4" id="KW-1185">Reference proteome</keyword>
<evidence type="ECO:0000256" key="1">
    <source>
        <dbReference type="SAM" id="Phobius"/>
    </source>
</evidence>
<keyword evidence="1" id="KW-0812">Transmembrane</keyword>
<accession>A0A327RSE8</accession>
<feature type="transmembrane region" description="Helical" evidence="1">
    <location>
        <begin position="380"/>
        <end position="398"/>
    </location>
</feature>
<sequence length="569" mass="61783">MRPFYKILLLFGLMILSTTTVKAQTLIVDKANENYSENFDVPITIDSITFNSFKIKLSTLDPSLVINQVILNKKFSKGTLKFSSDGSIYTIDYTSESPIAIVKKEKIFDLKMGASDRFLDKNLITITQSDFYNTEKVLSVTEKVKPSTVNQFVLFKNDAIVFGLLMLALGFVFYTESIKQGFWPKFYKYIPGLLMCYMIPAIFNSLGLISAEVSETYYIASRYLLPASLVLLTISIDLKAVFNLGWKALVMFFTGTIGIIIGGPIAILIISTFSPETVGGAGFDAVWRGLATLAGSWIGGGANQAAMLEIYGFNQELYGGMVLVDIVVANIWLAVLLLGIGKREKIDNWLKADNTAINELQQKVQNFSEKTIRIPSLSDLLIILMFAFAAVGIAHFGADVISTYLSDNFEAVSNPRSALSSFGSQFFWLISIATLIGILLSFTKAKNYEGAGASKIGSVFIYILVATIGMKMDLGKIFENPGLILIGLVWMAIHAGLLILIAKLIKAPYFFLAVGSQANVGGAASAPVVAAAFHPSLATVGALLAVFGYVVGTYGALLCAELMRIVAVG</sequence>
<feature type="transmembrane region" description="Helical" evidence="1">
    <location>
        <begin position="223"/>
        <end position="242"/>
    </location>
</feature>
<proteinExistence type="predicted"/>
<dbReference type="Pfam" id="PF05684">
    <property type="entry name" value="DUF819"/>
    <property type="match status" value="1"/>
</dbReference>
<dbReference type="AlphaFoldDB" id="A0A327RSE8"/>
<feature type="transmembrane region" description="Helical" evidence="1">
    <location>
        <begin position="317"/>
        <end position="341"/>
    </location>
</feature>
<dbReference type="PANTHER" id="PTHR34289">
    <property type="entry name" value="PROTEIN, PUTATIVE (DUF819)-RELATED"/>
    <property type="match status" value="1"/>
</dbReference>
<evidence type="ECO:0000313" key="3">
    <source>
        <dbReference type="EMBL" id="RAJ19936.1"/>
    </source>
</evidence>
<dbReference type="EMBL" id="QLLQ01000017">
    <property type="protein sequence ID" value="RAJ19936.1"/>
    <property type="molecule type" value="Genomic_DNA"/>
</dbReference>
<keyword evidence="1" id="KW-1133">Transmembrane helix</keyword>
<organism evidence="3 4">
    <name type="scientific">Gelidibacter algens</name>
    <dbReference type="NCBI Taxonomy" id="49280"/>
    <lineage>
        <taxon>Bacteria</taxon>
        <taxon>Pseudomonadati</taxon>
        <taxon>Bacteroidota</taxon>
        <taxon>Flavobacteriia</taxon>
        <taxon>Flavobacteriales</taxon>
        <taxon>Flavobacteriaceae</taxon>
        <taxon>Gelidibacter</taxon>
    </lineage>
</organism>
<feature type="signal peptide" evidence="2">
    <location>
        <begin position="1"/>
        <end position="23"/>
    </location>
</feature>
<comment type="caution">
    <text evidence="3">The sequence shown here is derived from an EMBL/GenBank/DDBJ whole genome shotgun (WGS) entry which is preliminary data.</text>
</comment>
<keyword evidence="1" id="KW-0472">Membrane</keyword>
<name>A0A327RSE8_9FLAO</name>
<dbReference type="Proteomes" id="UP000248987">
    <property type="component" value="Unassembled WGS sequence"/>
</dbReference>
<evidence type="ECO:0000313" key="4">
    <source>
        <dbReference type="Proteomes" id="UP000248987"/>
    </source>
</evidence>
<evidence type="ECO:0000256" key="2">
    <source>
        <dbReference type="SAM" id="SignalP"/>
    </source>
</evidence>
<dbReference type="InterPro" id="IPR008537">
    <property type="entry name" value="DUF819"/>
</dbReference>
<feature type="transmembrane region" description="Helical" evidence="1">
    <location>
        <begin position="509"/>
        <end position="533"/>
    </location>
</feature>
<gene>
    <name evidence="3" type="ORF">LX77_03325</name>
</gene>
<feature type="transmembrane region" description="Helical" evidence="1">
    <location>
        <begin position="186"/>
        <end position="203"/>
    </location>
</feature>